<evidence type="ECO:0000313" key="2">
    <source>
        <dbReference type="EMBL" id="UXY14608.1"/>
    </source>
</evidence>
<dbReference type="Gene3D" id="3.40.50.1820">
    <property type="entry name" value="alpha/beta hydrolase"/>
    <property type="match status" value="1"/>
</dbReference>
<sequence length="274" mass="29604">MNDVIDLEVLHRPADAARRRAAPPLLFVHGAYAGAWCWEETFLPYFARLGYDCHALSLAGHGGSEGRDRLDNFTLNDFLDNVASVAGALPAAPVLIGHSLGGYLVQRHARRSQVAGLALLASVPPYGLSGSLAYVGLTGPHLLAGLSRFQWHEAPDRIDLRVLRELLFSTTLPQARLDAFAARAQPESTLALAELMLPQPWQMFGLPRPLPCLVVGAGQDRIISPADVVATARAWGVPAQFCPQIGHALTVDDGWEQVAGMVADWLARHFGGKR</sequence>
<evidence type="ECO:0000313" key="3">
    <source>
        <dbReference type="Proteomes" id="UP001061302"/>
    </source>
</evidence>
<dbReference type="InterPro" id="IPR050228">
    <property type="entry name" value="Carboxylesterase_BioH"/>
</dbReference>
<organism evidence="2 3">
    <name type="scientific">Chitiniphilus purpureus</name>
    <dbReference type="NCBI Taxonomy" id="2981137"/>
    <lineage>
        <taxon>Bacteria</taxon>
        <taxon>Pseudomonadati</taxon>
        <taxon>Pseudomonadota</taxon>
        <taxon>Betaproteobacteria</taxon>
        <taxon>Neisseriales</taxon>
        <taxon>Chitinibacteraceae</taxon>
        <taxon>Chitiniphilus</taxon>
    </lineage>
</organism>
<dbReference type="Pfam" id="PF12697">
    <property type="entry name" value="Abhydrolase_6"/>
    <property type="match status" value="1"/>
</dbReference>
<dbReference type="PANTHER" id="PTHR43194">
    <property type="entry name" value="HYDROLASE ALPHA/BETA FOLD FAMILY"/>
    <property type="match status" value="1"/>
</dbReference>
<dbReference type="InterPro" id="IPR029058">
    <property type="entry name" value="AB_hydrolase_fold"/>
</dbReference>
<evidence type="ECO:0000259" key="1">
    <source>
        <dbReference type="Pfam" id="PF12697"/>
    </source>
</evidence>
<gene>
    <name evidence="2" type="ORF">N8I74_14955</name>
</gene>
<keyword evidence="2" id="KW-0378">Hydrolase</keyword>
<feature type="domain" description="AB hydrolase-1" evidence="1">
    <location>
        <begin position="25"/>
        <end position="259"/>
    </location>
</feature>
<dbReference type="GO" id="GO:0016787">
    <property type="term" value="F:hydrolase activity"/>
    <property type="evidence" value="ECO:0007669"/>
    <property type="project" value="UniProtKB-KW"/>
</dbReference>
<name>A0ABY6DRS6_9NEIS</name>
<keyword evidence="3" id="KW-1185">Reference proteome</keyword>
<dbReference type="InterPro" id="IPR000073">
    <property type="entry name" value="AB_hydrolase_1"/>
</dbReference>
<dbReference type="Proteomes" id="UP001061302">
    <property type="component" value="Chromosome"/>
</dbReference>
<dbReference type="RefSeq" id="WP_263123910.1">
    <property type="nucleotide sequence ID" value="NZ_CP106753.1"/>
</dbReference>
<dbReference type="EMBL" id="CP106753">
    <property type="protein sequence ID" value="UXY14608.1"/>
    <property type="molecule type" value="Genomic_DNA"/>
</dbReference>
<reference evidence="2" key="1">
    <citation type="submission" date="2022-10" db="EMBL/GenBank/DDBJ databases">
        <title>Chitiniphilus purpureus sp. nov., a novel chitin-degrading bacterium isolated from crawfish pond sediment.</title>
        <authorList>
            <person name="Li K."/>
        </authorList>
    </citation>
    <scope>NUCLEOTIDE SEQUENCE</scope>
    <source>
        <strain evidence="2">CD1</strain>
    </source>
</reference>
<proteinExistence type="predicted"/>
<dbReference type="PANTHER" id="PTHR43194:SF2">
    <property type="entry name" value="PEROXISOMAL MEMBRANE PROTEIN LPX1"/>
    <property type="match status" value="1"/>
</dbReference>
<accession>A0ABY6DRS6</accession>
<dbReference type="SUPFAM" id="SSF53474">
    <property type="entry name" value="alpha/beta-Hydrolases"/>
    <property type="match status" value="1"/>
</dbReference>
<protein>
    <submittedName>
        <fullName evidence="2">Alpha/beta hydrolase</fullName>
    </submittedName>
</protein>